<reference evidence="1 2" key="1">
    <citation type="submission" date="2021-03" db="EMBL/GenBank/DDBJ databases">
        <title>Actinomadura violae sp. nov., isolated from lichen in Thailand.</title>
        <authorList>
            <person name="Kanchanasin P."/>
            <person name="Saeng-In P."/>
            <person name="Phongsopitanun W."/>
            <person name="Yuki M."/>
            <person name="Kudo T."/>
            <person name="Ohkuma M."/>
            <person name="Tanasupawat S."/>
        </authorList>
    </citation>
    <scope>NUCLEOTIDE SEQUENCE [LARGE SCALE GENOMIC DNA]</scope>
    <source>
        <strain evidence="1 2">LCR2-06</strain>
    </source>
</reference>
<evidence type="ECO:0000313" key="2">
    <source>
        <dbReference type="Proteomes" id="UP000680206"/>
    </source>
</evidence>
<protein>
    <submittedName>
        <fullName evidence="1">Uncharacterized protein</fullName>
    </submittedName>
</protein>
<comment type="caution">
    <text evidence="1">The sequence shown here is derived from an EMBL/GenBank/DDBJ whole genome shotgun (WGS) entry which is preliminary data.</text>
</comment>
<dbReference type="Proteomes" id="UP000680206">
    <property type="component" value="Unassembled WGS sequence"/>
</dbReference>
<keyword evidence="2" id="KW-1185">Reference proteome</keyword>
<accession>A0ABS3S664</accession>
<name>A0ABS3S664_9ACTN</name>
<sequence>MHPIAAVDATAQIAGDEWYRISTQDIVPEPPNRAMRSFGTFDLFEGDVFVDTGTTTRDVDITVEEWASEAPLRIAGDRRFAEVVEMSVTLLTRRLRILAADGTQLLARDLDGGAGSYRMRLYARYLDVRRQRHLLRLWPAPAKPMWIYQLDRDGQPIERPDRATSEILEVAMTPDQASIVRTEVEQMAIMEIQNGDIDDIVEDCDRIRDSITVHAGAGGVEQVALTPRQWKVAIAVLEHHSGLAPTPSDAEALRHVRDLIVSAIGHRLPAGRVYGQ</sequence>
<dbReference type="EMBL" id="JAGEPF010000035">
    <property type="protein sequence ID" value="MBO2464502.1"/>
    <property type="molecule type" value="Genomic_DNA"/>
</dbReference>
<organism evidence="1 2">
    <name type="scientific">Actinomadura violacea</name>
    <dbReference type="NCBI Taxonomy" id="2819934"/>
    <lineage>
        <taxon>Bacteria</taxon>
        <taxon>Bacillati</taxon>
        <taxon>Actinomycetota</taxon>
        <taxon>Actinomycetes</taxon>
        <taxon>Streptosporangiales</taxon>
        <taxon>Thermomonosporaceae</taxon>
        <taxon>Actinomadura</taxon>
    </lineage>
</organism>
<proteinExistence type="predicted"/>
<dbReference type="RefSeq" id="WP_208251033.1">
    <property type="nucleotide sequence ID" value="NZ_JAGEPF010000035.1"/>
</dbReference>
<gene>
    <name evidence="1" type="ORF">J4709_43720</name>
</gene>
<evidence type="ECO:0000313" key="1">
    <source>
        <dbReference type="EMBL" id="MBO2464502.1"/>
    </source>
</evidence>